<proteinExistence type="predicted"/>
<keyword evidence="2" id="KW-1185">Reference proteome</keyword>
<evidence type="ECO:0000313" key="1">
    <source>
        <dbReference type="EMBL" id="KAG5610377.1"/>
    </source>
</evidence>
<name>A0A9J5ZBY5_SOLCO</name>
<organism evidence="1 2">
    <name type="scientific">Solanum commersonii</name>
    <name type="common">Commerson's wild potato</name>
    <name type="synonym">Commerson's nightshade</name>
    <dbReference type="NCBI Taxonomy" id="4109"/>
    <lineage>
        <taxon>Eukaryota</taxon>
        <taxon>Viridiplantae</taxon>
        <taxon>Streptophyta</taxon>
        <taxon>Embryophyta</taxon>
        <taxon>Tracheophyta</taxon>
        <taxon>Spermatophyta</taxon>
        <taxon>Magnoliopsida</taxon>
        <taxon>eudicotyledons</taxon>
        <taxon>Gunneridae</taxon>
        <taxon>Pentapetalae</taxon>
        <taxon>asterids</taxon>
        <taxon>lamiids</taxon>
        <taxon>Solanales</taxon>
        <taxon>Solanaceae</taxon>
        <taxon>Solanoideae</taxon>
        <taxon>Solaneae</taxon>
        <taxon>Solanum</taxon>
    </lineage>
</organism>
<protein>
    <submittedName>
        <fullName evidence="1">Uncharacterized protein</fullName>
    </submittedName>
</protein>
<sequence>MNAHNKTQFTYAKIKCVPKESSCDTPISKNLMLTILASNASSSSTKFQNQMQHSLSQGRTQCILSAIGLPVFSDQHLFQLTQDIKGLFKACNRAECKGKAQGVFKNGSHTHKKLPKIMSKPYLVNRTNGENSRIHHAWFKVSSSHKVLTLQVKQDSTVLLVCTDHHKRLNSILG</sequence>
<dbReference type="AlphaFoldDB" id="A0A9J5ZBY5"/>
<dbReference type="EMBL" id="JACXVP010000004">
    <property type="protein sequence ID" value="KAG5610377.1"/>
    <property type="molecule type" value="Genomic_DNA"/>
</dbReference>
<reference evidence="1 2" key="1">
    <citation type="submission" date="2020-09" db="EMBL/GenBank/DDBJ databases">
        <title>De no assembly of potato wild relative species, Solanum commersonii.</title>
        <authorList>
            <person name="Cho K."/>
        </authorList>
    </citation>
    <scope>NUCLEOTIDE SEQUENCE [LARGE SCALE GENOMIC DNA]</scope>
    <source>
        <strain evidence="1">LZ3.2</strain>
        <tissue evidence="1">Leaf</tissue>
    </source>
</reference>
<comment type="caution">
    <text evidence="1">The sequence shown here is derived from an EMBL/GenBank/DDBJ whole genome shotgun (WGS) entry which is preliminary data.</text>
</comment>
<dbReference type="Proteomes" id="UP000824120">
    <property type="component" value="Chromosome 4"/>
</dbReference>
<evidence type="ECO:0000313" key="2">
    <source>
        <dbReference type="Proteomes" id="UP000824120"/>
    </source>
</evidence>
<gene>
    <name evidence="1" type="ORF">H5410_021658</name>
</gene>
<accession>A0A9J5ZBY5</accession>